<reference evidence="1 2" key="1">
    <citation type="journal article" date="2021" name="Nat. Commun.">
        <title>Genetic determinants of endophytism in the Arabidopsis root mycobiome.</title>
        <authorList>
            <person name="Mesny F."/>
            <person name="Miyauchi S."/>
            <person name="Thiergart T."/>
            <person name="Pickel B."/>
            <person name="Atanasova L."/>
            <person name="Karlsson M."/>
            <person name="Huettel B."/>
            <person name="Barry K.W."/>
            <person name="Haridas S."/>
            <person name="Chen C."/>
            <person name="Bauer D."/>
            <person name="Andreopoulos W."/>
            <person name="Pangilinan J."/>
            <person name="LaButti K."/>
            <person name="Riley R."/>
            <person name="Lipzen A."/>
            <person name="Clum A."/>
            <person name="Drula E."/>
            <person name="Henrissat B."/>
            <person name="Kohler A."/>
            <person name="Grigoriev I.V."/>
            <person name="Martin F.M."/>
            <person name="Hacquard S."/>
        </authorList>
    </citation>
    <scope>NUCLEOTIDE SEQUENCE [LARGE SCALE GENOMIC DNA]</scope>
    <source>
        <strain evidence="1 2">MPI-SDFR-AT-0080</strain>
    </source>
</reference>
<dbReference type="EMBL" id="JAGTJR010000083">
    <property type="protein sequence ID" value="KAH7014000.1"/>
    <property type="molecule type" value="Genomic_DNA"/>
</dbReference>
<dbReference type="Proteomes" id="UP000774617">
    <property type="component" value="Unassembled WGS sequence"/>
</dbReference>
<protein>
    <submittedName>
        <fullName evidence="1">Uncharacterized protein</fullName>
    </submittedName>
</protein>
<name>A0ABQ8FTI7_9PEZI</name>
<accession>A0ABQ8FTI7</accession>
<evidence type="ECO:0000313" key="1">
    <source>
        <dbReference type="EMBL" id="KAH7014000.1"/>
    </source>
</evidence>
<sequence>MGTAPPANILNHRMFLLEPGRRSYAAPLRNLLMSSLRFKDMPGDYARNLSQQAEDFTRDLIVSQRMVDACICRLVDPFSNSLLPIQSPAKVNGQLAEVPSDGSIPSNCALLLHCVARDEVHIWAWCNPHVIHREQAHRILNQPAYILHQFMDPHMRVGDINLLSPENREDFANWNCGSGSPEACIHTTISHHAQTRPDAPAVHAHDGDFT</sequence>
<dbReference type="PANTHER" id="PTHR45527:SF1">
    <property type="entry name" value="FATTY ACID SYNTHASE"/>
    <property type="match status" value="1"/>
</dbReference>
<organism evidence="1 2">
    <name type="scientific">Macrophomina phaseolina</name>
    <dbReference type="NCBI Taxonomy" id="35725"/>
    <lineage>
        <taxon>Eukaryota</taxon>
        <taxon>Fungi</taxon>
        <taxon>Dikarya</taxon>
        <taxon>Ascomycota</taxon>
        <taxon>Pezizomycotina</taxon>
        <taxon>Dothideomycetes</taxon>
        <taxon>Dothideomycetes incertae sedis</taxon>
        <taxon>Botryosphaeriales</taxon>
        <taxon>Botryosphaeriaceae</taxon>
        <taxon>Macrophomina</taxon>
    </lineage>
</organism>
<dbReference type="Gene3D" id="3.30.559.30">
    <property type="entry name" value="Nonribosomal peptide synthetase, condensation domain"/>
    <property type="match status" value="1"/>
</dbReference>
<keyword evidence="2" id="KW-1185">Reference proteome</keyword>
<dbReference type="PANTHER" id="PTHR45527">
    <property type="entry name" value="NONRIBOSOMAL PEPTIDE SYNTHETASE"/>
    <property type="match status" value="1"/>
</dbReference>
<proteinExistence type="predicted"/>
<gene>
    <name evidence="1" type="ORF">B0J12DRAFT_705871</name>
</gene>
<evidence type="ECO:0000313" key="2">
    <source>
        <dbReference type="Proteomes" id="UP000774617"/>
    </source>
</evidence>
<comment type="caution">
    <text evidence="1">The sequence shown here is derived from an EMBL/GenBank/DDBJ whole genome shotgun (WGS) entry which is preliminary data.</text>
</comment>